<feature type="compositionally biased region" description="Basic and acidic residues" evidence="1">
    <location>
        <begin position="334"/>
        <end position="352"/>
    </location>
</feature>
<feature type="region of interest" description="Disordered" evidence="1">
    <location>
        <begin position="552"/>
        <end position="615"/>
    </location>
</feature>
<feature type="compositionally biased region" description="Polar residues" evidence="1">
    <location>
        <begin position="209"/>
        <end position="220"/>
    </location>
</feature>
<evidence type="ECO:0000313" key="3">
    <source>
        <dbReference type="Proteomes" id="UP001186944"/>
    </source>
</evidence>
<accession>A0AA88XG66</accession>
<evidence type="ECO:0000313" key="2">
    <source>
        <dbReference type="EMBL" id="KAK3084913.1"/>
    </source>
</evidence>
<reference evidence="2" key="1">
    <citation type="submission" date="2019-08" db="EMBL/GenBank/DDBJ databases">
        <title>The improved chromosome-level genome for the pearl oyster Pinctada fucata martensii using PacBio sequencing and Hi-C.</title>
        <authorList>
            <person name="Zheng Z."/>
        </authorList>
    </citation>
    <scope>NUCLEOTIDE SEQUENCE</scope>
    <source>
        <strain evidence="2">ZZ-2019</strain>
        <tissue evidence="2">Adductor muscle</tissue>
    </source>
</reference>
<feature type="region of interest" description="Disordered" evidence="1">
    <location>
        <begin position="332"/>
        <end position="356"/>
    </location>
</feature>
<organism evidence="2 3">
    <name type="scientific">Pinctada imbricata</name>
    <name type="common">Atlantic pearl-oyster</name>
    <name type="synonym">Pinctada martensii</name>
    <dbReference type="NCBI Taxonomy" id="66713"/>
    <lineage>
        <taxon>Eukaryota</taxon>
        <taxon>Metazoa</taxon>
        <taxon>Spiralia</taxon>
        <taxon>Lophotrochozoa</taxon>
        <taxon>Mollusca</taxon>
        <taxon>Bivalvia</taxon>
        <taxon>Autobranchia</taxon>
        <taxon>Pteriomorphia</taxon>
        <taxon>Pterioida</taxon>
        <taxon>Pterioidea</taxon>
        <taxon>Pteriidae</taxon>
        <taxon>Pinctada</taxon>
    </lineage>
</organism>
<keyword evidence="3" id="KW-1185">Reference proteome</keyword>
<feature type="compositionally biased region" description="Basic and acidic residues" evidence="1">
    <location>
        <begin position="715"/>
        <end position="726"/>
    </location>
</feature>
<sequence length="1202" mass="135241">MPVSFQTFSFNSDGRLRNNAPSDLDSEAAQQVDEKFKQILRKKKGGYLNNLRASYPQSDAETIRTEDFEKRFQNAMVYNSGASPRSKSTEPRSPQRRRLPRHLQASDAESVKTEDFEIRFRDLIVRPLEPGADTRTDSEISDPLHQKVKEILRLTAPYDENGKIKQMTTAADDNRNNSHKRRQNSDRWNHRNRTGNDVQMDQGLRRPSSAMSNSFDEESSIATSSDLMNWSLTSKSALNKRMSSSSVGTSSISSGYNQNSDRQSPDRPFSESRTASWSSLFLGENSEFSANQSPVSSPQYLSRNPLLEHVYDDTGRVNLMLDRDGYWNIQKSPLTRDENENKDTKQQRRELILPEEDDDEYPFAKYRFNKKPDKDFSSSPSEISCSSRDSSSGGGSLSIDYSRRFVQRGPIKQQESNLSTWTSSLTSALSDDFPSLDTLPTSMDNSRNPSTVKGSYPNVENSNMSYGMPNMYGSPYLNMMPPPNFYPYQSVQSSQDQLLMGLGFGGGYDNLLPDRFAQDWYSKIHRARFEFMRRQQFERQMEYSFPDFSEYEPSSIQSSGRNTPLWRHSVNDYPKSKGKTSQRNGSRVSVYSSGPSPNLSFDTHGGMSPKVGNDRQNSINKLRELLKVKQTDFQNSRNEVRDVRRKQFATCRQKSLPTYLETLTEEDDDNRAIRQYLQGRKRLSRVSEAFSKEKGSDTSSLDLGKSESGGSSRSLSKDDGVEEKSPLKPISKMKSEIFVSIPSITINESGSDSRTVSSNDSLEIADILRESKKDVTVNGNGEKVFDNHVDRAVLSVITNDSERTKSEKTVKENTLSVIRPQYLTVDLTDDRLQPPATPSSASSVSPCPLSPITVIEVNLDNQNDSLDTDDSHAASRKSSMDSEAAETVGLFQSLYKGDVHVAMLETIKETNSNKSSIEIHDTGIDIENETKNEITGTCTFDVSVQADDGSLSPIIRLSDLDQILKKLILEENELFYAVHDRGTQSEPVLYKTNGEDENELSNFAAADRSYISYTHTPSQTYKDGTCDMQEKDTQTNESLSESVDVMTQTRYDPHRLTTTCGNCSKMLRVYSSSQSSFEVGDRNSTTVDRSPGIVHGRHLGRLLNGTSEESADSNFSRIFSSSICDDGDDDGEVFNDAFNSVNRNRRHRMKQTISTSSEDDVQVRRIQSAPRLTNGFDYFTGGNNMQHNSHGITINVRRDSDS</sequence>
<feature type="compositionally biased region" description="Polar residues" evidence="1">
    <location>
        <begin position="77"/>
        <end position="86"/>
    </location>
</feature>
<feature type="region of interest" description="Disordered" evidence="1">
    <location>
        <begin position="159"/>
        <end position="220"/>
    </location>
</feature>
<feature type="region of interest" description="Disordered" evidence="1">
    <location>
        <begin position="372"/>
        <end position="396"/>
    </location>
</feature>
<proteinExistence type="predicted"/>
<feature type="compositionally biased region" description="Polar residues" evidence="1">
    <location>
        <begin position="1"/>
        <end position="12"/>
    </location>
</feature>
<gene>
    <name evidence="2" type="ORF">FSP39_021378</name>
</gene>
<feature type="compositionally biased region" description="Low complexity" evidence="1">
    <location>
        <begin position="377"/>
        <end position="391"/>
    </location>
</feature>
<feature type="region of interest" description="Disordered" evidence="1">
    <location>
        <begin position="240"/>
        <end position="272"/>
    </location>
</feature>
<feature type="compositionally biased region" description="Low complexity" evidence="1">
    <location>
        <begin position="243"/>
        <end position="254"/>
    </location>
</feature>
<comment type="caution">
    <text evidence="2">The sequence shown here is derived from an EMBL/GenBank/DDBJ whole genome shotgun (WGS) entry which is preliminary data.</text>
</comment>
<evidence type="ECO:0000256" key="1">
    <source>
        <dbReference type="SAM" id="MobiDB-lite"/>
    </source>
</evidence>
<feature type="region of interest" description="Disordered" evidence="1">
    <location>
        <begin position="432"/>
        <end position="457"/>
    </location>
</feature>
<name>A0AA88XG66_PINIB</name>
<dbReference type="EMBL" id="VSWD01000013">
    <property type="protein sequence ID" value="KAK3084913.1"/>
    <property type="molecule type" value="Genomic_DNA"/>
</dbReference>
<feature type="region of interest" description="Disordered" evidence="1">
    <location>
        <begin position="687"/>
        <end position="727"/>
    </location>
</feature>
<dbReference type="AlphaFoldDB" id="A0AA88XG66"/>
<feature type="region of interest" description="Disordered" evidence="1">
    <location>
        <begin position="1"/>
        <end position="27"/>
    </location>
</feature>
<feature type="region of interest" description="Disordered" evidence="1">
    <location>
        <begin position="862"/>
        <end position="882"/>
    </location>
</feature>
<feature type="compositionally biased region" description="Polar residues" evidence="1">
    <location>
        <begin position="552"/>
        <end position="562"/>
    </location>
</feature>
<feature type="region of interest" description="Disordered" evidence="1">
    <location>
        <begin position="77"/>
        <end position="111"/>
    </location>
</feature>
<feature type="compositionally biased region" description="Polar residues" evidence="1">
    <location>
        <begin position="579"/>
        <end position="601"/>
    </location>
</feature>
<dbReference type="Proteomes" id="UP001186944">
    <property type="component" value="Unassembled WGS sequence"/>
</dbReference>
<feature type="compositionally biased region" description="Polar residues" evidence="1">
    <location>
        <begin position="438"/>
        <end position="457"/>
    </location>
</feature>
<protein>
    <submittedName>
        <fullName evidence="2">Uncharacterized protein</fullName>
    </submittedName>
</protein>